<sequence>MASHAFLLLSLALLIAAAAMALWMLVGRQQKTHRMTRHLEQSLEKSAAAAAGFTAKDAAASAFDSSVADALLGKEKKAGWPVPAILLGTVSARLFYGGLVLIAATFLAVGLAVGWLAASAALVLLGIGFFFLLYARAQKFRARLTQQLPGFLDNTVRLVTIGNSVQAAFQMAAASTKDPLQSVMEKAASLARAGMDLENAVAHVARQTRLDELHLLAAILRISVRYGGRVDLLLERVAHFMRDREQAEQDLSAMTAETRMSAWVLSLLPVAVCCLIISFNAGYFLNMWNDASGRNIIWTAAALQVFGVLLLYRMAKLEEGGD</sequence>
<keyword evidence="5 7" id="KW-0472">Membrane</keyword>
<evidence type="ECO:0000256" key="3">
    <source>
        <dbReference type="ARBA" id="ARBA00022692"/>
    </source>
</evidence>
<evidence type="ECO:0000256" key="6">
    <source>
        <dbReference type="SAM" id="Coils"/>
    </source>
</evidence>
<proteinExistence type="predicted"/>
<feature type="transmembrane region" description="Helical" evidence="7">
    <location>
        <begin position="84"/>
        <end position="109"/>
    </location>
</feature>
<evidence type="ECO:0000256" key="7">
    <source>
        <dbReference type="SAM" id="Phobius"/>
    </source>
</evidence>
<evidence type="ECO:0000256" key="4">
    <source>
        <dbReference type="ARBA" id="ARBA00022989"/>
    </source>
</evidence>
<feature type="transmembrane region" description="Helical" evidence="7">
    <location>
        <begin position="6"/>
        <end position="26"/>
    </location>
</feature>
<dbReference type="PANTHER" id="PTHR35007">
    <property type="entry name" value="INTEGRAL MEMBRANE PROTEIN-RELATED"/>
    <property type="match status" value="1"/>
</dbReference>
<evidence type="ECO:0000256" key="1">
    <source>
        <dbReference type="ARBA" id="ARBA00004651"/>
    </source>
</evidence>
<evidence type="ECO:0000313" key="10">
    <source>
        <dbReference type="Proteomes" id="UP000028782"/>
    </source>
</evidence>
<name>A0A076PXD7_COMTE</name>
<dbReference type="InterPro" id="IPR018076">
    <property type="entry name" value="T2SS_GspF_dom"/>
</dbReference>
<evidence type="ECO:0000256" key="2">
    <source>
        <dbReference type="ARBA" id="ARBA00022475"/>
    </source>
</evidence>
<dbReference type="GO" id="GO:0005886">
    <property type="term" value="C:plasma membrane"/>
    <property type="evidence" value="ECO:0007669"/>
    <property type="project" value="UniProtKB-SubCell"/>
</dbReference>
<reference evidence="9 10" key="1">
    <citation type="journal article" date="2014" name="Genome Announc.">
        <title>Complete Genome Sequence of Polychlorinated Biphenyl Degrader Comamonas testosteroni TK102 (NBRC 109938).</title>
        <authorList>
            <person name="Fukuda K."/>
            <person name="Hosoyama A."/>
            <person name="Tsuchikane K."/>
            <person name="Ohji S."/>
            <person name="Yamazoe A."/>
            <person name="Fujita N."/>
            <person name="Shintani M."/>
            <person name="Kimbara K."/>
        </authorList>
    </citation>
    <scope>NUCLEOTIDE SEQUENCE [LARGE SCALE GENOMIC DNA]</scope>
    <source>
        <strain evidence="9">TK102</strain>
    </source>
</reference>
<dbReference type="KEGG" id="ctes:O987_26600"/>
<evidence type="ECO:0000259" key="8">
    <source>
        <dbReference type="Pfam" id="PF00482"/>
    </source>
</evidence>
<dbReference type="RefSeq" id="WP_043377017.1">
    <property type="nucleotide sequence ID" value="NZ_CP006704.1"/>
</dbReference>
<keyword evidence="3 7" id="KW-0812">Transmembrane</keyword>
<dbReference type="HOGENOM" id="CLU_065961_0_0_4"/>
<dbReference type="Pfam" id="PF00482">
    <property type="entry name" value="T2SSF"/>
    <property type="match status" value="1"/>
</dbReference>
<organism evidence="9 10">
    <name type="scientific">Comamonas testosteroni TK102</name>
    <dbReference type="NCBI Taxonomy" id="1392005"/>
    <lineage>
        <taxon>Bacteria</taxon>
        <taxon>Pseudomonadati</taxon>
        <taxon>Pseudomonadota</taxon>
        <taxon>Betaproteobacteria</taxon>
        <taxon>Burkholderiales</taxon>
        <taxon>Comamonadaceae</taxon>
        <taxon>Comamonas</taxon>
    </lineage>
</organism>
<feature type="coiled-coil region" evidence="6">
    <location>
        <begin position="230"/>
        <end position="257"/>
    </location>
</feature>
<feature type="transmembrane region" description="Helical" evidence="7">
    <location>
        <begin position="262"/>
        <end position="284"/>
    </location>
</feature>
<feature type="domain" description="Type II secretion system protein GspF" evidence="8">
    <location>
        <begin position="151"/>
        <end position="274"/>
    </location>
</feature>
<evidence type="ECO:0000256" key="5">
    <source>
        <dbReference type="ARBA" id="ARBA00023136"/>
    </source>
</evidence>
<dbReference type="Proteomes" id="UP000028782">
    <property type="component" value="Chromosome"/>
</dbReference>
<feature type="transmembrane region" description="Helical" evidence="7">
    <location>
        <begin position="296"/>
        <end position="315"/>
    </location>
</feature>
<keyword evidence="2" id="KW-1003">Cell membrane</keyword>
<protein>
    <submittedName>
        <fullName evidence="9">Secretion system protein</fullName>
    </submittedName>
</protein>
<dbReference type="PANTHER" id="PTHR35007:SF1">
    <property type="entry name" value="PILUS ASSEMBLY PROTEIN"/>
    <property type="match status" value="1"/>
</dbReference>
<gene>
    <name evidence="9" type="ORF">O987_26600</name>
</gene>
<keyword evidence="4 7" id="KW-1133">Transmembrane helix</keyword>
<accession>A0A076PXD7</accession>
<dbReference type="AlphaFoldDB" id="A0A076PXD7"/>
<evidence type="ECO:0000313" key="9">
    <source>
        <dbReference type="EMBL" id="AIJ49386.1"/>
    </source>
</evidence>
<comment type="subcellular location">
    <subcellularLocation>
        <location evidence="1">Cell membrane</location>
        <topology evidence="1">Multi-pass membrane protein</topology>
    </subcellularLocation>
</comment>
<feature type="transmembrane region" description="Helical" evidence="7">
    <location>
        <begin position="115"/>
        <end position="135"/>
    </location>
</feature>
<dbReference type="EMBL" id="CP006704">
    <property type="protein sequence ID" value="AIJ49386.1"/>
    <property type="molecule type" value="Genomic_DNA"/>
</dbReference>
<keyword evidence="6" id="KW-0175">Coiled coil</keyword>